<proteinExistence type="predicted"/>
<protein>
    <recommendedName>
        <fullName evidence="2">Tyr recombinase domain-containing protein</fullName>
    </recommendedName>
</protein>
<reference evidence="4" key="1">
    <citation type="submission" date="2018-05" db="EMBL/GenBank/DDBJ databases">
        <title>Complete Genome Sequence of Methylobacterium sp. 17SD2-17.</title>
        <authorList>
            <person name="Srinivasan S."/>
        </authorList>
    </citation>
    <scope>NUCLEOTIDE SEQUENCE [LARGE SCALE GENOMIC DNA]</scope>
    <source>
        <strain evidence="4">17SD2-17</strain>
    </source>
</reference>
<sequence>MTTRSAPLPSVSPAQRGLVLGWAASRQGKLLLSENPVKGIHLDEPRKVAKREKTFRGGEIAAILNAASAVKPDERNPTLTDACRWCPWLAAYSGARIAELTHLEGRDIRVESGITVMDLRVTKTGEPRTVPLHAHLIEQGFLEFVKASGSGPLFYDSARHGKGSAASPAELRANKVAKWVRDTVKLDPDVDPNHGWRHTWKTRALGVGIEERLRDAVTGHRVASVGRKYETPSLSMLAGAMRRFPRYEI</sequence>
<organism evidence="3 4">
    <name type="scientific">Methylobacterium durans</name>
    <dbReference type="NCBI Taxonomy" id="2202825"/>
    <lineage>
        <taxon>Bacteria</taxon>
        <taxon>Pseudomonadati</taxon>
        <taxon>Pseudomonadota</taxon>
        <taxon>Alphaproteobacteria</taxon>
        <taxon>Hyphomicrobiales</taxon>
        <taxon>Methylobacteriaceae</taxon>
        <taxon>Methylobacterium</taxon>
    </lineage>
</organism>
<dbReference type="GO" id="GO:0015074">
    <property type="term" value="P:DNA integration"/>
    <property type="evidence" value="ECO:0007669"/>
    <property type="project" value="InterPro"/>
</dbReference>
<evidence type="ECO:0000259" key="2">
    <source>
        <dbReference type="PROSITE" id="PS51898"/>
    </source>
</evidence>
<accession>A0A2U8W509</accession>
<dbReference type="GO" id="GO:0003677">
    <property type="term" value="F:DNA binding"/>
    <property type="evidence" value="ECO:0007669"/>
    <property type="project" value="InterPro"/>
</dbReference>
<dbReference type="KEGG" id="mets:DK389_12280"/>
<dbReference type="PROSITE" id="PS51898">
    <property type="entry name" value="TYR_RECOMBINASE"/>
    <property type="match status" value="1"/>
</dbReference>
<dbReference type="EMBL" id="CP029550">
    <property type="protein sequence ID" value="AWN41159.1"/>
    <property type="molecule type" value="Genomic_DNA"/>
</dbReference>
<name>A0A2U8W509_9HYPH</name>
<gene>
    <name evidence="3" type="ORF">DK389_12280</name>
</gene>
<dbReference type="InterPro" id="IPR002104">
    <property type="entry name" value="Integrase_catalytic"/>
</dbReference>
<dbReference type="SUPFAM" id="SSF56349">
    <property type="entry name" value="DNA breaking-rejoining enzymes"/>
    <property type="match status" value="1"/>
</dbReference>
<keyword evidence="1" id="KW-0233">DNA recombination</keyword>
<evidence type="ECO:0000313" key="4">
    <source>
        <dbReference type="Proteomes" id="UP000245926"/>
    </source>
</evidence>
<evidence type="ECO:0000256" key="1">
    <source>
        <dbReference type="ARBA" id="ARBA00023172"/>
    </source>
</evidence>
<dbReference type="Proteomes" id="UP000245926">
    <property type="component" value="Chromosome"/>
</dbReference>
<dbReference type="AlphaFoldDB" id="A0A2U8W509"/>
<dbReference type="InterPro" id="IPR011010">
    <property type="entry name" value="DNA_brk_join_enz"/>
</dbReference>
<dbReference type="GO" id="GO:0006310">
    <property type="term" value="P:DNA recombination"/>
    <property type="evidence" value="ECO:0007669"/>
    <property type="project" value="UniProtKB-KW"/>
</dbReference>
<feature type="domain" description="Tyr recombinase" evidence="2">
    <location>
        <begin position="50"/>
        <end position="242"/>
    </location>
</feature>
<dbReference type="Gene3D" id="1.10.443.10">
    <property type="entry name" value="Intergrase catalytic core"/>
    <property type="match status" value="1"/>
</dbReference>
<keyword evidence="4" id="KW-1185">Reference proteome</keyword>
<evidence type="ECO:0000313" key="3">
    <source>
        <dbReference type="EMBL" id="AWN41159.1"/>
    </source>
</evidence>
<dbReference type="OrthoDB" id="9784724at2"/>
<dbReference type="InterPro" id="IPR013762">
    <property type="entry name" value="Integrase-like_cat_sf"/>
</dbReference>